<feature type="chain" id="PRO_5002670754" description="DUF2680 domain-containing protein" evidence="1">
    <location>
        <begin position="24"/>
        <end position="110"/>
    </location>
</feature>
<evidence type="ECO:0000256" key="1">
    <source>
        <dbReference type="SAM" id="SignalP"/>
    </source>
</evidence>
<protein>
    <recommendedName>
        <fullName evidence="4">DUF2680 domain-containing protein</fullName>
    </recommendedName>
</protein>
<dbReference type="HOGENOM" id="CLU_164595_0_0_9"/>
<proteinExistence type="predicted"/>
<name>A4J642_DESRM</name>
<feature type="signal peptide" evidence="1">
    <location>
        <begin position="1"/>
        <end position="23"/>
    </location>
</feature>
<keyword evidence="1" id="KW-0732">Signal</keyword>
<dbReference type="KEGG" id="drm:Dred_2028"/>
<dbReference type="Proteomes" id="UP000001556">
    <property type="component" value="Chromosome"/>
</dbReference>
<dbReference type="InterPro" id="IPR024485">
    <property type="entry name" value="DUF2680"/>
</dbReference>
<evidence type="ECO:0008006" key="4">
    <source>
        <dbReference type="Google" id="ProtNLM"/>
    </source>
</evidence>
<gene>
    <name evidence="2" type="ordered locus">Dred_2028</name>
</gene>
<evidence type="ECO:0000313" key="2">
    <source>
        <dbReference type="EMBL" id="ABO50545.1"/>
    </source>
</evidence>
<dbReference type="Pfam" id="PF10925">
    <property type="entry name" value="DUF2680"/>
    <property type="match status" value="1"/>
</dbReference>
<evidence type="ECO:0000313" key="3">
    <source>
        <dbReference type="Proteomes" id="UP000001556"/>
    </source>
</evidence>
<reference evidence="2 3" key="1">
    <citation type="submission" date="2007-03" db="EMBL/GenBank/DDBJ databases">
        <title>Complete sequence of Desulfotomaculum reducens MI-1.</title>
        <authorList>
            <consortium name="US DOE Joint Genome Institute"/>
            <person name="Copeland A."/>
            <person name="Lucas S."/>
            <person name="Lapidus A."/>
            <person name="Barry K."/>
            <person name="Detter J.C."/>
            <person name="Glavina del Rio T."/>
            <person name="Hammon N."/>
            <person name="Israni S."/>
            <person name="Dalin E."/>
            <person name="Tice H."/>
            <person name="Pitluck S."/>
            <person name="Sims D."/>
            <person name="Brettin T."/>
            <person name="Bruce D."/>
            <person name="Han C."/>
            <person name="Tapia R."/>
            <person name="Schmutz J."/>
            <person name="Larimer F."/>
            <person name="Land M."/>
            <person name="Hauser L."/>
            <person name="Kyrpides N."/>
            <person name="Kim E."/>
            <person name="Tebo B.M."/>
            <person name="Richardson P."/>
        </authorList>
    </citation>
    <scope>NUCLEOTIDE SEQUENCE [LARGE SCALE GENOMIC DNA]</scope>
    <source>
        <strain evidence="2 3">MI-1</strain>
    </source>
</reference>
<sequence length="110" mass="12096">MKKVLGMVVLLAMVAMFVVPAFADEATDNQAQAWFNQMFQNKKAWVDQAVKDGRLTTEQGKLYNEHFDQMYKFHQENGYTCPMGGPGGGMGYGRGFGSGMGNGPGYNAQQ</sequence>
<accession>A4J642</accession>
<keyword evidence="3" id="KW-1185">Reference proteome</keyword>
<dbReference type="AlphaFoldDB" id="A4J642"/>
<dbReference type="OrthoDB" id="1787530at2"/>
<dbReference type="EMBL" id="CP000612">
    <property type="protein sequence ID" value="ABO50545.1"/>
    <property type="molecule type" value="Genomic_DNA"/>
</dbReference>
<organism evidence="2 3">
    <name type="scientific">Desulforamulus reducens (strain ATCC BAA-1160 / DSM 100696 / MI-1)</name>
    <name type="common">Desulfotomaculum reducens</name>
    <dbReference type="NCBI Taxonomy" id="349161"/>
    <lineage>
        <taxon>Bacteria</taxon>
        <taxon>Bacillati</taxon>
        <taxon>Bacillota</taxon>
        <taxon>Clostridia</taxon>
        <taxon>Eubacteriales</taxon>
        <taxon>Peptococcaceae</taxon>
        <taxon>Desulforamulus</taxon>
    </lineage>
</organism>